<dbReference type="EMBL" id="JAKJXO020000002">
    <property type="protein sequence ID" value="KAL1610396.1"/>
    <property type="molecule type" value="Genomic_DNA"/>
</dbReference>
<dbReference type="Gene3D" id="3.20.20.80">
    <property type="entry name" value="Glycosidases"/>
    <property type="match status" value="2"/>
</dbReference>
<evidence type="ECO:0000313" key="4">
    <source>
        <dbReference type="EMBL" id="KAL1610396.1"/>
    </source>
</evidence>
<protein>
    <recommendedName>
        <fullName evidence="3">Glycosyl hydrolase family 13 catalytic domain-containing protein</fullName>
    </recommendedName>
</protein>
<evidence type="ECO:0000256" key="2">
    <source>
        <dbReference type="ARBA" id="ARBA00026248"/>
    </source>
</evidence>
<evidence type="ECO:0000313" key="5">
    <source>
        <dbReference type="Proteomes" id="UP001521785"/>
    </source>
</evidence>
<proteinExistence type="inferred from homology"/>
<dbReference type="SUPFAM" id="SSF51011">
    <property type="entry name" value="Glycosyl hydrolase domain"/>
    <property type="match status" value="1"/>
</dbReference>
<dbReference type="InterPro" id="IPR017853">
    <property type="entry name" value="GH"/>
</dbReference>
<feature type="domain" description="Glycosyl hydrolase family 13 catalytic" evidence="3">
    <location>
        <begin position="1"/>
        <end position="385"/>
    </location>
</feature>
<dbReference type="PANTHER" id="PTHR10357:SF222">
    <property type="entry name" value="MALTASE MALT (AFU_ORTHOLOGUE AFUA_8G07070)"/>
    <property type="match status" value="1"/>
</dbReference>
<dbReference type="Gene3D" id="3.90.400.10">
    <property type="entry name" value="Oligo-1,6-glucosidase, Domain 2"/>
    <property type="match status" value="1"/>
</dbReference>
<comment type="caution">
    <text evidence="4">The sequence shown here is derived from an EMBL/GenBank/DDBJ whole genome shotgun (WGS) entry which is preliminary data.</text>
</comment>
<comment type="similarity">
    <text evidence="1">Belongs to the glycosyl hydrolase 13 family.</text>
</comment>
<dbReference type="SUPFAM" id="SSF51445">
    <property type="entry name" value="(Trans)glycosidases"/>
    <property type="match status" value="1"/>
</dbReference>
<dbReference type="Proteomes" id="UP001521785">
    <property type="component" value="Unassembled WGS sequence"/>
</dbReference>
<dbReference type="InterPro" id="IPR013780">
    <property type="entry name" value="Glyco_hydro_b"/>
</dbReference>
<keyword evidence="5" id="KW-1185">Reference proteome</keyword>
<dbReference type="CDD" id="cd11333">
    <property type="entry name" value="AmyAc_SI_OligoGlu_DGase"/>
    <property type="match status" value="1"/>
</dbReference>
<gene>
    <name evidence="4" type="ORF">SLS60_002063</name>
</gene>
<name>A0ABR3S140_9PLEO</name>
<dbReference type="Gene3D" id="2.60.40.1180">
    <property type="entry name" value="Golgi alpha-mannosidase II"/>
    <property type="match status" value="1"/>
</dbReference>
<dbReference type="InterPro" id="IPR006047">
    <property type="entry name" value="GH13_cat_dom"/>
</dbReference>
<reference evidence="4 5" key="1">
    <citation type="submission" date="2024-02" db="EMBL/GenBank/DDBJ databases">
        <title>De novo assembly and annotation of 12 fungi associated with fruit tree decline syndrome in Ontario, Canada.</title>
        <authorList>
            <person name="Sulman M."/>
            <person name="Ellouze W."/>
            <person name="Ilyukhin E."/>
        </authorList>
    </citation>
    <scope>NUCLEOTIDE SEQUENCE [LARGE SCALE GENOMIC DNA]</scope>
    <source>
        <strain evidence="4 5">M42-189</strain>
    </source>
</reference>
<accession>A0ABR3S140</accession>
<organism evidence="4 5">
    <name type="scientific">Paraconiothyrium brasiliense</name>
    <dbReference type="NCBI Taxonomy" id="300254"/>
    <lineage>
        <taxon>Eukaryota</taxon>
        <taxon>Fungi</taxon>
        <taxon>Dikarya</taxon>
        <taxon>Ascomycota</taxon>
        <taxon>Pezizomycotina</taxon>
        <taxon>Dothideomycetes</taxon>
        <taxon>Pleosporomycetidae</taxon>
        <taxon>Pleosporales</taxon>
        <taxon>Massarineae</taxon>
        <taxon>Didymosphaeriaceae</taxon>
        <taxon>Paraconiothyrium</taxon>
    </lineage>
</organism>
<evidence type="ECO:0000256" key="1">
    <source>
        <dbReference type="ARBA" id="ARBA00008061"/>
    </source>
</evidence>
<evidence type="ECO:0000259" key="3">
    <source>
        <dbReference type="SMART" id="SM00642"/>
    </source>
</evidence>
<dbReference type="InterPro" id="IPR045857">
    <property type="entry name" value="O16G_dom_2"/>
</dbReference>
<dbReference type="Pfam" id="PF00128">
    <property type="entry name" value="Alpha-amylase"/>
    <property type="match status" value="1"/>
</dbReference>
<sequence length="516" mass="59911">MGYDISNYEAVYPPYGTVEDVEKLIKACHENNMKLILDLVVNHTSNQHAWFKESRSSKDNPKRDWYFWRPARYDEGGNRMPPTNWRSYFAGSTWTWDDLTQEYYLHLYDESQPDLNWENKECRSAIYDSAMRFWLDKGIDGFRVDTVNKYSKYVDFLDAPVTDPGSAVQPAAQFWCNGPRIHEFIREMKSQVLSKYRTFDGLPVVTIGELSMTPDPEGVLKYVSAKNKELDMIFQFDITHLGQGPPGSDSKYDFTAWDLPQMKQIVAKWQSFIDGTDGWSTVFCENHDNGRSISRFGSDAPEWREKSAKMLAVCFAAQTGTLFLYQGQEIGMINAPREWGIEKYHDVESQKYWKEAVRLADNGSDPTRKERVMRGLQLMARDHARLPFPWDDSFNGGFSEGQPWMRVHESYREINAKLQEKEADSVLSFWKLLLQLRKEHKDVFVYGTFELLDTANLSTFVYKKHYRGKTALVAVNFTAEHQPAPETDGSRLLLSSYLESTQDKLQPFEGRIYISY</sequence>
<dbReference type="SMART" id="SM00642">
    <property type="entry name" value="Aamy"/>
    <property type="match status" value="1"/>
</dbReference>
<keyword evidence="2" id="KW-0462">Maltose metabolism</keyword>
<dbReference type="PANTHER" id="PTHR10357">
    <property type="entry name" value="ALPHA-AMYLASE FAMILY MEMBER"/>
    <property type="match status" value="1"/>
</dbReference>